<dbReference type="Proteomes" id="UP000001307">
    <property type="component" value="Unassembled WGS sequence"/>
</dbReference>
<accession>E4X6Y3</accession>
<evidence type="ECO:0000259" key="10">
    <source>
        <dbReference type="SMART" id="SM00829"/>
    </source>
</evidence>
<evidence type="ECO:0000256" key="3">
    <source>
        <dbReference type="ARBA" id="ARBA00022723"/>
    </source>
</evidence>
<reference evidence="11" key="1">
    <citation type="journal article" date="2010" name="Science">
        <title>Plasticity of animal genome architecture unmasked by rapid evolution of a pelagic tunicate.</title>
        <authorList>
            <person name="Denoeud F."/>
            <person name="Henriet S."/>
            <person name="Mungpakdee S."/>
            <person name="Aury J.M."/>
            <person name="Da Silva C."/>
            <person name="Brinkmann H."/>
            <person name="Mikhaleva J."/>
            <person name="Olsen L.C."/>
            <person name="Jubin C."/>
            <person name="Canestro C."/>
            <person name="Bouquet J.M."/>
            <person name="Danks G."/>
            <person name="Poulain J."/>
            <person name="Campsteijn C."/>
            <person name="Adamski M."/>
            <person name="Cross I."/>
            <person name="Yadetie F."/>
            <person name="Muffato M."/>
            <person name="Louis A."/>
            <person name="Butcher S."/>
            <person name="Tsagkogeorga G."/>
            <person name="Konrad A."/>
            <person name="Singh S."/>
            <person name="Jensen M.F."/>
            <person name="Cong E.H."/>
            <person name="Eikeseth-Otteraa H."/>
            <person name="Noel B."/>
            <person name="Anthouard V."/>
            <person name="Porcel B.M."/>
            <person name="Kachouri-Lafond R."/>
            <person name="Nishino A."/>
            <person name="Ugolini M."/>
            <person name="Chourrout P."/>
            <person name="Nishida H."/>
            <person name="Aasland R."/>
            <person name="Huzurbazar S."/>
            <person name="Westhof E."/>
            <person name="Delsuc F."/>
            <person name="Lehrach H."/>
            <person name="Reinhardt R."/>
            <person name="Weissenbach J."/>
            <person name="Roy S.W."/>
            <person name="Artiguenave F."/>
            <person name="Postlethwait J.H."/>
            <person name="Manak J.R."/>
            <person name="Thompson E.M."/>
            <person name="Jaillon O."/>
            <person name="Du Pasquier L."/>
            <person name="Boudinot P."/>
            <person name="Liberles D.A."/>
            <person name="Volff J.N."/>
            <person name="Philippe H."/>
            <person name="Lenhard B."/>
            <person name="Roest Crollius H."/>
            <person name="Wincker P."/>
            <person name="Chourrout D."/>
        </authorList>
    </citation>
    <scope>NUCLEOTIDE SEQUENCE [LARGE SCALE GENOMIC DNA]</scope>
</reference>
<proteinExistence type="inferred from homology"/>
<dbReference type="PROSITE" id="PS00059">
    <property type="entry name" value="ADH_ZINC"/>
    <property type="match status" value="1"/>
</dbReference>
<dbReference type="InterPro" id="IPR002328">
    <property type="entry name" value="ADH_Zn_CS"/>
</dbReference>
<dbReference type="Pfam" id="PF00107">
    <property type="entry name" value="ADH_zinc_N"/>
    <property type="match status" value="1"/>
</dbReference>
<evidence type="ECO:0000256" key="9">
    <source>
        <dbReference type="RuleBase" id="RU361277"/>
    </source>
</evidence>
<dbReference type="GO" id="GO:0008270">
    <property type="term" value="F:zinc ion binding"/>
    <property type="evidence" value="ECO:0007669"/>
    <property type="project" value="InterPro"/>
</dbReference>
<dbReference type="SUPFAM" id="SSF51735">
    <property type="entry name" value="NAD(P)-binding Rossmann-fold domains"/>
    <property type="match status" value="1"/>
</dbReference>
<comment type="cofactor">
    <cofactor evidence="1 9">
        <name>Zn(2+)</name>
        <dbReference type="ChEBI" id="CHEBI:29105"/>
    </cofactor>
</comment>
<name>E4X6Y3_OIKDI</name>
<dbReference type="SUPFAM" id="SSF50129">
    <property type="entry name" value="GroES-like"/>
    <property type="match status" value="1"/>
</dbReference>
<keyword evidence="12" id="KW-1185">Reference proteome</keyword>
<gene>
    <name evidence="11" type="ORF">GSOID_T00003246001</name>
</gene>
<keyword evidence="5" id="KW-0560">Oxidoreductase</keyword>
<evidence type="ECO:0000256" key="1">
    <source>
        <dbReference type="ARBA" id="ARBA00001947"/>
    </source>
</evidence>
<evidence type="ECO:0000256" key="7">
    <source>
        <dbReference type="ARBA" id="ARBA00026132"/>
    </source>
</evidence>
<dbReference type="InterPro" id="IPR013154">
    <property type="entry name" value="ADH-like_N"/>
</dbReference>
<keyword evidence="6" id="KW-0520">NAD</keyword>
<dbReference type="InterPro" id="IPR013149">
    <property type="entry name" value="ADH-like_C"/>
</dbReference>
<dbReference type="AlphaFoldDB" id="E4X6Y3"/>
<keyword evidence="4 9" id="KW-0862">Zinc</keyword>
<keyword evidence="3 9" id="KW-0479">Metal-binding</keyword>
<feature type="domain" description="Enoyl reductase (ER)" evidence="10">
    <location>
        <begin position="115"/>
        <end position="446"/>
    </location>
</feature>
<sequence>MKGFLVPKSFIKIVPGKLKRRSTVRLRLHVRFQHFSIKISKKSRTASESKREFLRDILEETSDDDPCGNESSASTQSQFQHAVFSPLGLNQMLNKGILVEKKEGLDPWTHQPKKGDYVTNLKLTDIGKTRSLEADEVLIKVKAVGICGSDVHYWTAGRGARFAVEEKMVLGHEGAGEIVEVGTKVDNVSVGDRVAFEPGFATQEDELTKNGRYNLSKVFFCATPPDDGCLCEYFVHKASCCYVMPHGMSYEVGAMIEPLSVGIHAAKRARVEPGQKVLITGAGPIGLVSAIAASARGAGEIVLTDVIDSRLELARSLGFKTVNVMSKTRDRILLELDHKFDAVMECTGRTECMQLAIYAAKPGSTVVLVGLAPRDKMYELPIMLASVQEIDIRGVFRYCNTWPAGITIAQKYQKEIEALISHRFTLDQFEEAFELALSGKCMKVMFSLE</sequence>
<dbReference type="GO" id="GO:0016616">
    <property type="term" value="F:oxidoreductase activity, acting on the CH-OH group of donors, NAD or NADP as acceptor"/>
    <property type="evidence" value="ECO:0007669"/>
    <property type="project" value="InterPro"/>
</dbReference>
<dbReference type="Gene3D" id="3.40.50.720">
    <property type="entry name" value="NAD(P)-binding Rossmann-like Domain"/>
    <property type="match status" value="1"/>
</dbReference>
<evidence type="ECO:0000256" key="2">
    <source>
        <dbReference type="ARBA" id="ARBA00008072"/>
    </source>
</evidence>
<evidence type="ECO:0000256" key="4">
    <source>
        <dbReference type="ARBA" id="ARBA00022833"/>
    </source>
</evidence>
<dbReference type="InParanoid" id="E4X6Y3"/>
<evidence type="ECO:0000256" key="6">
    <source>
        <dbReference type="ARBA" id="ARBA00023027"/>
    </source>
</evidence>
<protein>
    <recommendedName>
        <fullName evidence="7">Sorbitol dehydrogenase</fullName>
    </recommendedName>
    <alternativeName>
        <fullName evidence="8">Polyol dehydrogenase</fullName>
    </alternativeName>
</protein>
<dbReference type="InterPro" id="IPR020843">
    <property type="entry name" value="ER"/>
</dbReference>
<comment type="similarity">
    <text evidence="2 9">Belongs to the zinc-containing alcohol dehydrogenase family.</text>
</comment>
<evidence type="ECO:0000313" key="12">
    <source>
        <dbReference type="Proteomes" id="UP000001307"/>
    </source>
</evidence>
<dbReference type="EMBL" id="FN653027">
    <property type="protein sequence ID" value="CBY07888.1"/>
    <property type="molecule type" value="Genomic_DNA"/>
</dbReference>
<dbReference type="OrthoDB" id="1879366at2759"/>
<dbReference type="CDD" id="cd05285">
    <property type="entry name" value="sorbitol_DH"/>
    <property type="match status" value="1"/>
</dbReference>
<dbReference type="InterPro" id="IPR045306">
    <property type="entry name" value="SDH-like"/>
</dbReference>
<dbReference type="FunFam" id="3.40.50.720:FF:000068">
    <property type="entry name" value="Sorbitol dehydrogenase"/>
    <property type="match status" value="1"/>
</dbReference>
<dbReference type="Pfam" id="PF08240">
    <property type="entry name" value="ADH_N"/>
    <property type="match status" value="1"/>
</dbReference>
<evidence type="ECO:0000256" key="8">
    <source>
        <dbReference type="ARBA" id="ARBA00032485"/>
    </source>
</evidence>
<organism evidence="11">
    <name type="scientific">Oikopleura dioica</name>
    <name type="common">Tunicate</name>
    <dbReference type="NCBI Taxonomy" id="34765"/>
    <lineage>
        <taxon>Eukaryota</taxon>
        <taxon>Metazoa</taxon>
        <taxon>Chordata</taxon>
        <taxon>Tunicata</taxon>
        <taxon>Appendicularia</taxon>
        <taxon>Copelata</taxon>
        <taxon>Oikopleuridae</taxon>
        <taxon>Oikopleura</taxon>
    </lineage>
</organism>
<evidence type="ECO:0000313" key="11">
    <source>
        <dbReference type="EMBL" id="CBY07888.1"/>
    </source>
</evidence>
<dbReference type="InterPro" id="IPR036291">
    <property type="entry name" value="NAD(P)-bd_dom_sf"/>
</dbReference>
<dbReference type="InterPro" id="IPR011032">
    <property type="entry name" value="GroES-like_sf"/>
</dbReference>
<dbReference type="Gene3D" id="3.90.180.10">
    <property type="entry name" value="Medium-chain alcohol dehydrogenases, catalytic domain"/>
    <property type="match status" value="1"/>
</dbReference>
<dbReference type="SMART" id="SM00829">
    <property type="entry name" value="PKS_ER"/>
    <property type="match status" value="1"/>
</dbReference>
<evidence type="ECO:0000256" key="5">
    <source>
        <dbReference type="ARBA" id="ARBA00023002"/>
    </source>
</evidence>
<dbReference type="PANTHER" id="PTHR43161:SF9">
    <property type="entry name" value="SORBITOL DEHYDROGENASE"/>
    <property type="match status" value="1"/>
</dbReference>
<dbReference type="PANTHER" id="PTHR43161">
    <property type="entry name" value="SORBITOL DEHYDROGENASE"/>
    <property type="match status" value="1"/>
</dbReference>